<proteinExistence type="predicted"/>
<dbReference type="InterPro" id="IPR007833">
    <property type="entry name" value="Capsule_polysaccharide_synth"/>
</dbReference>
<dbReference type="CDD" id="cd16439">
    <property type="entry name" value="beta_Kdo_transferase_KpsC_2"/>
    <property type="match status" value="1"/>
</dbReference>
<organism evidence="1 2">
    <name type="scientific">Amylibacter marinus</name>
    <dbReference type="NCBI Taxonomy" id="1475483"/>
    <lineage>
        <taxon>Bacteria</taxon>
        <taxon>Pseudomonadati</taxon>
        <taxon>Pseudomonadota</taxon>
        <taxon>Alphaproteobacteria</taxon>
        <taxon>Rhodobacterales</taxon>
        <taxon>Paracoccaceae</taxon>
        <taxon>Amylibacter</taxon>
    </lineage>
</organism>
<accession>A0ABQ5VTM0</accession>
<keyword evidence="2" id="KW-1185">Reference proteome</keyword>
<dbReference type="RefSeq" id="WP_284376571.1">
    <property type="nucleotide sequence ID" value="NZ_BSNN01000002.1"/>
</dbReference>
<dbReference type="EMBL" id="BSNN01000002">
    <property type="protein sequence ID" value="GLQ34674.1"/>
    <property type="molecule type" value="Genomic_DNA"/>
</dbReference>
<sequence length="689" mass="76839">MALVKAKKKIESSGLYVYSLGLLFSRRPRQILQAHGYKIRFGWPRAKGDMIAVWGRKKSSRRGRLIAKRRKLPLLTVEDSFLRSVRTGRQGAPSLGVIQDRNGIFFDANTKNDLHQFIHHSIGLSAQELGQARGAMQMMQRQNLSKYNAFALDDPLLPSKFVLVIDQTKGDASISKGGADAETFAHMLQVARDENPGSKILIKTHPETMAGTRAGHFNTEDQDDNVQLYDRAVSPWALFDRAQAVYCVTSQMGAEAIFAGHKPVVFGRAFYAGWGLSDDRHPKSVVKGWREPEHIFWATYLKYALYFDPFFNRASDFQRTTEILVAQGQNWRDGASGAVMYGMRLWKHGFMRKYLSGARKPVLFAKTVADAITMAQRQPAPIYRWGQKGGSDLVVRAQKAGVDLINVEDGFIRSSGLGAHLITPCSLVFDHSGIYYDPNYPSDLETQINASISLSETQLSRATALKRSYIKAGISKYNLGAAEVKIAPKKGQRIILVVGQVEDDASVLLGADQVKTNKALLWAARQKFPNEYIIYKHHPDVVAGLRRGEVGQETLRATADLVLSEGDISDLIGRCDTLCTITSLAGFEALMQERHVVCFGVPFYAGWGLTEDLAAMPDRRKSRPNLTQLIHATLIDYPRYWDPVSGQPCPPEVVLERFSTGQASPRRGPLNRALAKLQARFSGFAYLWR</sequence>
<protein>
    <submittedName>
        <fullName evidence="1">Capsular polysaccharide biosynthesis protein</fullName>
    </submittedName>
</protein>
<evidence type="ECO:0000313" key="1">
    <source>
        <dbReference type="EMBL" id="GLQ34674.1"/>
    </source>
</evidence>
<comment type="caution">
    <text evidence="1">The sequence shown here is derived from an EMBL/GenBank/DDBJ whole genome shotgun (WGS) entry which is preliminary data.</text>
</comment>
<dbReference type="Pfam" id="PF05159">
    <property type="entry name" value="Capsule_synth"/>
    <property type="match status" value="4"/>
</dbReference>
<dbReference type="CDD" id="cd16440">
    <property type="entry name" value="beta_Kdo_transferase_KpsC_1"/>
    <property type="match status" value="1"/>
</dbReference>
<gene>
    <name evidence="1" type="primary">kpsC</name>
    <name evidence="1" type="ORF">GCM10007939_09570</name>
</gene>
<reference evidence="2" key="1">
    <citation type="journal article" date="2019" name="Int. J. Syst. Evol. Microbiol.">
        <title>The Global Catalogue of Microorganisms (GCM) 10K type strain sequencing project: providing services to taxonomists for standard genome sequencing and annotation.</title>
        <authorList>
            <consortium name="The Broad Institute Genomics Platform"/>
            <consortium name="The Broad Institute Genome Sequencing Center for Infectious Disease"/>
            <person name="Wu L."/>
            <person name="Ma J."/>
        </authorList>
    </citation>
    <scope>NUCLEOTIDE SEQUENCE [LARGE SCALE GENOMIC DNA]</scope>
    <source>
        <strain evidence="2">NBRC 110140</strain>
    </source>
</reference>
<evidence type="ECO:0000313" key="2">
    <source>
        <dbReference type="Proteomes" id="UP001156694"/>
    </source>
</evidence>
<dbReference type="Proteomes" id="UP001156694">
    <property type="component" value="Unassembled WGS sequence"/>
</dbReference>
<name>A0ABQ5VTM0_9RHOB</name>